<evidence type="ECO:0000256" key="1">
    <source>
        <dbReference type="ARBA" id="ARBA00022723"/>
    </source>
</evidence>
<dbReference type="PANTHER" id="PTHR11820:SF7">
    <property type="entry name" value="ACYLPYRUVASE FAHD1, MITOCHONDRIAL"/>
    <property type="match status" value="1"/>
</dbReference>
<dbReference type="EMBL" id="JACYFG010000035">
    <property type="protein sequence ID" value="MBD5780228.1"/>
    <property type="molecule type" value="Genomic_DNA"/>
</dbReference>
<evidence type="ECO:0000313" key="3">
    <source>
        <dbReference type="EMBL" id="MBD5780228.1"/>
    </source>
</evidence>
<dbReference type="AlphaFoldDB" id="A0A927FB64"/>
<dbReference type="InterPro" id="IPR011234">
    <property type="entry name" value="Fumarylacetoacetase-like_C"/>
</dbReference>
<proteinExistence type="predicted"/>
<evidence type="ECO:0000313" key="4">
    <source>
        <dbReference type="Proteomes" id="UP000622317"/>
    </source>
</evidence>
<gene>
    <name evidence="3" type="ORF">IEN85_12060</name>
</gene>
<dbReference type="RefSeq" id="WP_191617339.1">
    <property type="nucleotide sequence ID" value="NZ_JACYFG010000035.1"/>
</dbReference>
<protein>
    <submittedName>
        <fullName evidence="3">Fumarylacetoacetate hydrolase family protein</fullName>
    </submittedName>
</protein>
<keyword evidence="1" id="KW-0479">Metal-binding</keyword>
<accession>A0A927FB64</accession>
<dbReference type="Gene3D" id="3.90.850.10">
    <property type="entry name" value="Fumarylacetoacetase-like, C-terminal domain"/>
    <property type="match status" value="1"/>
</dbReference>
<dbReference type="Proteomes" id="UP000622317">
    <property type="component" value="Unassembled WGS sequence"/>
</dbReference>
<dbReference type="GO" id="GO:0046872">
    <property type="term" value="F:metal ion binding"/>
    <property type="evidence" value="ECO:0007669"/>
    <property type="project" value="UniProtKB-KW"/>
</dbReference>
<keyword evidence="4" id="KW-1185">Reference proteome</keyword>
<dbReference type="SUPFAM" id="SSF56529">
    <property type="entry name" value="FAH"/>
    <property type="match status" value="1"/>
</dbReference>
<feature type="domain" description="Fumarylacetoacetase-like C-terminal" evidence="2">
    <location>
        <begin position="15"/>
        <end position="67"/>
    </location>
</feature>
<organism evidence="3 4">
    <name type="scientific">Pelagicoccus enzymogenes</name>
    <dbReference type="NCBI Taxonomy" id="2773457"/>
    <lineage>
        <taxon>Bacteria</taxon>
        <taxon>Pseudomonadati</taxon>
        <taxon>Verrucomicrobiota</taxon>
        <taxon>Opitutia</taxon>
        <taxon>Puniceicoccales</taxon>
        <taxon>Pelagicoccaceae</taxon>
        <taxon>Pelagicoccus</taxon>
    </lineage>
</organism>
<comment type="caution">
    <text evidence="3">The sequence shown here is derived from an EMBL/GenBank/DDBJ whole genome shotgun (WGS) entry which is preliminary data.</text>
</comment>
<dbReference type="GO" id="GO:0018773">
    <property type="term" value="F:acetylpyruvate hydrolase activity"/>
    <property type="evidence" value="ECO:0007669"/>
    <property type="project" value="TreeGrafter"/>
</dbReference>
<keyword evidence="3" id="KW-0378">Hydrolase</keyword>
<name>A0A927FB64_9BACT</name>
<dbReference type="InterPro" id="IPR036663">
    <property type="entry name" value="Fumarylacetoacetase_C_sf"/>
</dbReference>
<reference evidence="3" key="1">
    <citation type="submission" date="2020-09" db="EMBL/GenBank/DDBJ databases">
        <title>Pelagicoccus enzymogenes sp. nov. with an EPS production, isolated from marine sediment.</title>
        <authorList>
            <person name="Feng X."/>
        </authorList>
    </citation>
    <scope>NUCLEOTIDE SEQUENCE</scope>
    <source>
        <strain evidence="3">NFK12</strain>
    </source>
</reference>
<feature type="domain" description="Fumarylacetoacetase-like C-terminal" evidence="2">
    <location>
        <begin position="81"/>
        <end position="183"/>
    </location>
</feature>
<dbReference type="PANTHER" id="PTHR11820">
    <property type="entry name" value="ACYLPYRUVASE"/>
    <property type="match status" value="1"/>
</dbReference>
<evidence type="ECO:0000259" key="2">
    <source>
        <dbReference type="Pfam" id="PF01557"/>
    </source>
</evidence>
<dbReference type="Pfam" id="PF01557">
    <property type="entry name" value="FAA_hydrolase"/>
    <property type="match status" value="2"/>
</dbReference>
<sequence length="204" mass="22497">MKTVDFAGVQRAPSKVVCVGRNYLEHIEELENKVPEEMVLFFKPNAAIGRALKAKDNEVLHYEGEICFGVESGRFRYVGFGLDLTKRQLQGSLKSQGLPWERCKAFRGSALFSTFVPFEGAVETLSLELRIDGDLIQEGGVPGMIFKPAEILAEISKLTDLEEHDIVMSGTPKGVGAVAEGALFEGRILQEGRELVRVAWRAIA</sequence>